<dbReference type="OrthoDB" id="9816357at2"/>
<evidence type="ECO:0000259" key="7">
    <source>
        <dbReference type="PROSITE" id="PS50983"/>
    </source>
</evidence>
<feature type="chain" id="PRO_5038420200" evidence="6">
    <location>
        <begin position="23"/>
        <end position="332"/>
    </location>
</feature>
<dbReference type="PROSITE" id="PS51257">
    <property type="entry name" value="PROKAR_LIPOPROTEIN"/>
    <property type="match status" value="1"/>
</dbReference>
<keyword evidence="4 6" id="KW-0732">Signal</keyword>
<evidence type="ECO:0000313" key="9">
    <source>
        <dbReference type="Proteomes" id="UP000183995"/>
    </source>
</evidence>
<name>A0A1M5YRD7_9FIRM</name>
<proteinExistence type="inferred from homology"/>
<dbReference type="GO" id="GO:1901678">
    <property type="term" value="P:iron coordination entity transport"/>
    <property type="evidence" value="ECO:0007669"/>
    <property type="project" value="UniProtKB-ARBA"/>
</dbReference>
<reference evidence="8 9" key="1">
    <citation type="submission" date="2016-11" db="EMBL/GenBank/DDBJ databases">
        <authorList>
            <person name="Jaros S."/>
            <person name="Januszkiewicz K."/>
            <person name="Wedrychowicz H."/>
        </authorList>
    </citation>
    <scope>NUCLEOTIDE SEQUENCE [LARGE SCALE GENOMIC DNA]</scope>
    <source>
        <strain evidence="8 9">DSM 10068</strain>
    </source>
</reference>
<evidence type="ECO:0000256" key="4">
    <source>
        <dbReference type="ARBA" id="ARBA00022729"/>
    </source>
</evidence>
<keyword evidence="3" id="KW-0813">Transport</keyword>
<gene>
    <name evidence="8" type="ORF">SAMN02745823_02771</name>
</gene>
<feature type="signal peptide" evidence="6">
    <location>
        <begin position="1"/>
        <end position="22"/>
    </location>
</feature>
<dbReference type="AlphaFoldDB" id="A0A1M5YRD7"/>
<dbReference type="GO" id="GO:0030288">
    <property type="term" value="C:outer membrane-bounded periplasmic space"/>
    <property type="evidence" value="ECO:0007669"/>
    <property type="project" value="TreeGrafter"/>
</dbReference>
<feature type="domain" description="Fe/B12 periplasmic-binding" evidence="7">
    <location>
        <begin position="76"/>
        <end position="332"/>
    </location>
</feature>
<protein>
    <submittedName>
        <fullName evidence="8">Iron complex transport system substrate-binding protein</fullName>
    </submittedName>
</protein>
<evidence type="ECO:0000256" key="3">
    <source>
        <dbReference type="ARBA" id="ARBA00022448"/>
    </source>
</evidence>
<dbReference type="Gene3D" id="3.40.50.1980">
    <property type="entry name" value="Nitrogenase molybdenum iron protein domain"/>
    <property type="match status" value="2"/>
</dbReference>
<dbReference type="PROSITE" id="PS50983">
    <property type="entry name" value="FE_B12_PBP"/>
    <property type="match status" value="1"/>
</dbReference>
<dbReference type="InterPro" id="IPR002491">
    <property type="entry name" value="ABC_transptr_periplasmic_BD"/>
</dbReference>
<dbReference type="InterPro" id="IPR051313">
    <property type="entry name" value="Bact_iron-sidero_bind"/>
</dbReference>
<evidence type="ECO:0000256" key="2">
    <source>
        <dbReference type="ARBA" id="ARBA00008814"/>
    </source>
</evidence>
<keyword evidence="9" id="KW-1185">Reference proteome</keyword>
<comment type="subcellular location">
    <subcellularLocation>
        <location evidence="1">Cell envelope</location>
    </subcellularLocation>
</comment>
<evidence type="ECO:0000313" key="8">
    <source>
        <dbReference type="EMBL" id="SHI14677.1"/>
    </source>
</evidence>
<evidence type="ECO:0000256" key="6">
    <source>
        <dbReference type="SAM" id="SignalP"/>
    </source>
</evidence>
<dbReference type="STRING" id="1123282.SAMN02745823_02771"/>
<dbReference type="Pfam" id="PF01497">
    <property type="entry name" value="Peripla_BP_2"/>
    <property type="match status" value="1"/>
</dbReference>
<dbReference type="EMBL" id="FQXV01000010">
    <property type="protein sequence ID" value="SHI14677.1"/>
    <property type="molecule type" value="Genomic_DNA"/>
</dbReference>
<comment type="similarity">
    <text evidence="2">Belongs to the bacterial solute-binding protein 8 family.</text>
</comment>
<dbReference type="RefSeq" id="WP_073080097.1">
    <property type="nucleotide sequence ID" value="NZ_FQXV01000010.1"/>
</dbReference>
<dbReference type="SUPFAM" id="SSF53807">
    <property type="entry name" value="Helical backbone' metal receptor"/>
    <property type="match status" value="1"/>
</dbReference>
<accession>A0A1M5YRD7</accession>
<dbReference type="PANTHER" id="PTHR30532">
    <property type="entry name" value="IRON III DICITRATE-BINDING PERIPLASMIC PROTEIN"/>
    <property type="match status" value="1"/>
</dbReference>
<dbReference type="PANTHER" id="PTHR30532:SF24">
    <property type="entry name" value="FERRIC ENTEROBACTIN-BINDING PERIPLASMIC PROTEIN FEPB"/>
    <property type="match status" value="1"/>
</dbReference>
<organism evidence="8 9">
    <name type="scientific">Sporobacter termitidis DSM 10068</name>
    <dbReference type="NCBI Taxonomy" id="1123282"/>
    <lineage>
        <taxon>Bacteria</taxon>
        <taxon>Bacillati</taxon>
        <taxon>Bacillota</taxon>
        <taxon>Clostridia</taxon>
        <taxon>Eubacteriales</taxon>
        <taxon>Oscillospiraceae</taxon>
        <taxon>Sporobacter</taxon>
    </lineage>
</organism>
<feature type="region of interest" description="Disordered" evidence="5">
    <location>
        <begin position="25"/>
        <end position="51"/>
    </location>
</feature>
<evidence type="ECO:0000256" key="1">
    <source>
        <dbReference type="ARBA" id="ARBA00004196"/>
    </source>
</evidence>
<dbReference type="Proteomes" id="UP000183995">
    <property type="component" value="Unassembled WGS sequence"/>
</dbReference>
<feature type="compositionally biased region" description="Low complexity" evidence="5">
    <location>
        <begin position="33"/>
        <end position="42"/>
    </location>
</feature>
<evidence type="ECO:0000256" key="5">
    <source>
        <dbReference type="SAM" id="MobiDB-lite"/>
    </source>
</evidence>
<sequence length="332" mass="35989">MKRLIGLVVSLALLTGIITGCAGTPAGTGGASGSTPSAADTTNGAPETAAPEAAVWPRTITDAAGHEVVLEKKPERITLLHTYYMEHFLLLGTPPTASAIGNALGQTEALEKSEMFAPYLEGTSITDLGSAREINPEAVLESEPDVIVTFSAQGGLDKTYDQLVQIAPVVLLDYTASWQEQLLDCAEIVGKETEARDLVAEIEKTISDTKEALGRYTDRTFALFRTDGKAFITRGDAKYYETFGIMKPQGYPDTYETVSLEAVAEMNPYYIVFQHNREAAAAFVESLASSSVWQSIDAVKNGRIYYFDENMNTFGPLALRLTAEKLVQIYSE</sequence>